<dbReference type="Proteomes" id="UP001278766">
    <property type="component" value="Unassembled WGS sequence"/>
</dbReference>
<dbReference type="RefSeq" id="XP_062660611.1">
    <property type="nucleotide sequence ID" value="XM_062803462.1"/>
</dbReference>
<comment type="caution">
    <text evidence="1">The sequence shown here is derived from an EMBL/GenBank/DDBJ whole genome shotgun (WGS) entry which is preliminary data.</text>
</comment>
<keyword evidence="2" id="KW-1185">Reference proteome</keyword>
<sequence length="566" mass="64400">MSFTFGVAVHPSQLLPTERNLSGLLEKLLTVFGDESILDGGGLPSQPLQREIGDVPRYALRPMVGNDFHVQTSFGSSPSWKAVMQLDRDDEKSDKICLPLCDVTLQSESEATATIKLAQQMAKLLRYAWPDANVVGPSKRRQLGPPFVDPALPDYQLFQWLASKDLNPVSEGIMLIHFYGSKDWFYRPLRQVARGLAVKPSPETDRTDITVHTDSGAEEVITDGSVAQIWSFTGPDSWVISLPVVATILLLMTHPTKEVNPLPDNPDRDLSWTLDSLHGFCRKEGLEDGDRHLSWSLGTFADCWMYFNFIFFYFTPHDVDADEWIGSGIRCDRRSITVRIGDPERKETFREQRVWLSMRTATPYESGQQADADKLKGPDTVGVVLADAFHHRIGMTKKEWLVRDMEPAKGHGGVKGFQMLLWGGVEDWSRGWNACLDYVDRLHQVQVSDIDNSDPYRLHYLMFDLRGGLAKEYFVTANLLKMFRQHIDVLPRSLKQMRSKWEMTYPGVDSDLLQRFDNHTQLALLRNWSRLIEHADALHGKLADRIEKRSGELLSLRNNLMIARDK</sequence>
<reference evidence="1" key="2">
    <citation type="submission" date="2023-06" db="EMBL/GenBank/DDBJ databases">
        <authorList>
            <consortium name="Lawrence Berkeley National Laboratory"/>
            <person name="Haridas S."/>
            <person name="Hensen N."/>
            <person name="Bonometti L."/>
            <person name="Westerberg I."/>
            <person name="Brannstrom I.O."/>
            <person name="Guillou S."/>
            <person name="Cros-Aarteil S."/>
            <person name="Calhoun S."/>
            <person name="Kuo A."/>
            <person name="Mondo S."/>
            <person name="Pangilinan J."/>
            <person name="Riley R."/>
            <person name="Labutti K."/>
            <person name="Andreopoulos B."/>
            <person name="Lipzen A."/>
            <person name="Chen C."/>
            <person name="Yanf M."/>
            <person name="Daum C."/>
            <person name="Ng V."/>
            <person name="Clum A."/>
            <person name="Steindorff A."/>
            <person name="Ohm R."/>
            <person name="Martin F."/>
            <person name="Silar P."/>
            <person name="Natvig D."/>
            <person name="Lalanne C."/>
            <person name="Gautier V."/>
            <person name="Ament-Velasquez S.L."/>
            <person name="Kruys A."/>
            <person name="Hutchinson M.I."/>
            <person name="Powell A.J."/>
            <person name="Barry K."/>
            <person name="Miller A.N."/>
            <person name="Grigoriev I.V."/>
            <person name="Debuchy R."/>
            <person name="Gladieux P."/>
            <person name="Thoren M.H."/>
            <person name="Johannesson H."/>
        </authorList>
    </citation>
    <scope>NUCLEOTIDE SEQUENCE</scope>
    <source>
        <strain evidence="1">CBS 168.71</strain>
    </source>
</reference>
<dbReference type="GeneID" id="87840410"/>
<name>A0AAE0HIC6_9PEZI</name>
<proteinExistence type="predicted"/>
<dbReference type="EMBL" id="JAUEPN010000003">
    <property type="protein sequence ID" value="KAK3297097.1"/>
    <property type="molecule type" value="Genomic_DNA"/>
</dbReference>
<evidence type="ECO:0000313" key="2">
    <source>
        <dbReference type="Proteomes" id="UP001278766"/>
    </source>
</evidence>
<evidence type="ECO:0000313" key="1">
    <source>
        <dbReference type="EMBL" id="KAK3297097.1"/>
    </source>
</evidence>
<organism evidence="1 2">
    <name type="scientific">Chaetomium fimeti</name>
    <dbReference type="NCBI Taxonomy" id="1854472"/>
    <lineage>
        <taxon>Eukaryota</taxon>
        <taxon>Fungi</taxon>
        <taxon>Dikarya</taxon>
        <taxon>Ascomycota</taxon>
        <taxon>Pezizomycotina</taxon>
        <taxon>Sordariomycetes</taxon>
        <taxon>Sordariomycetidae</taxon>
        <taxon>Sordariales</taxon>
        <taxon>Chaetomiaceae</taxon>
        <taxon>Chaetomium</taxon>
    </lineage>
</organism>
<protein>
    <submittedName>
        <fullName evidence="1">Uncharacterized protein</fullName>
    </submittedName>
</protein>
<dbReference type="AlphaFoldDB" id="A0AAE0HIC6"/>
<gene>
    <name evidence="1" type="ORF">B0H64DRAFT_391334</name>
</gene>
<accession>A0AAE0HIC6</accession>
<reference evidence="1" key="1">
    <citation type="journal article" date="2023" name="Mol. Phylogenet. Evol.">
        <title>Genome-scale phylogeny and comparative genomics of the fungal order Sordariales.</title>
        <authorList>
            <person name="Hensen N."/>
            <person name="Bonometti L."/>
            <person name="Westerberg I."/>
            <person name="Brannstrom I.O."/>
            <person name="Guillou S."/>
            <person name="Cros-Aarteil S."/>
            <person name="Calhoun S."/>
            <person name="Haridas S."/>
            <person name="Kuo A."/>
            <person name="Mondo S."/>
            <person name="Pangilinan J."/>
            <person name="Riley R."/>
            <person name="LaButti K."/>
            <person name="Andreopoulos B."/>
            <person name="Lipzen A."/>
            <person name="Chen C."/>
            <person name="Yan M."/>
            <person name="Daum C."/>
            <person name="Ng V."/>
            <person name="Clum A."/>
            <person name="Steindorff A."/>
            <person name="Ohm R.A."/>
            <person name="Martin F."/>
            <person name="Silar P."/>
            <person name="Natvig D.O."/>
            <person name="Lalanne C."/>
            <person name="Gautier V."/>
            <person name="Ament-Velasquez S.L."/>
            <person name="Kruys A."/>
            <person name="Hutchinson M.I."/>
            <person name="Powell A.J."/>
            <person name="Barry K."/>
            <person name="Miller A.N."/>
            <person name="Grigoriev I.V."/>
            <person name="Debuchy R."/>
            <person name="Gladieux P."/>
            <person name="Hiltunen Thoren M."/>
            <person name="Johannesson H."/>
        </authorList>
    </citation>
    <scope>NUCLEOTIDE SEQUENCE</scope>
    <source>
        <strain evidence="1">CBS 168.71</strain>
    </source>
</reference>